<keyword evidence="1" id="KW-0597">Phosphoprotein</keyword>
<accession>A0A2T4U049</accession>
<evidence type="ECO:0000313" key="4">
    <source>
        <dbReference type="Proteomes" id="UP000241436"/>
    </source>
</evidence>
<dbReference type="OrthoDB" id="9792360at2"/>
<feature type="modified residue" description="Phosphohistidine" evidence="1">
    <location>
        <position position="49"/>
    </location>
</feature>
<name>A0A2T4U049_9BACT</name>
<evidence type="ECO:0000259" key="2">
    <source>
        <dbReference type="PROSITE" id="PS50894"/>
    </source>
</evidence>
<dbReference type="Proteomes" id="UP000241436">
    <property type="component" value="Unassembled WGS sequence"/>
</dbReference>
<dbReference type="SUPFAM" id="SSF47226">
    <property type="entry name" value="Histidine-containing phosphotransfer domain, HPT domain"/>
    <property type="match status" value="1"/>
</dbReference>
<evidence type="ECO:0000313" key="3">
    <source>
        <dbReference type="EMBL" id="PTL36750.1"/>
    </source>
</evidence>
<sequence length="104" mass="11477">MGEQTTVVFVDEELADLIPEFLENRRRDVETITRLVQEGNHEELTRLGHTMKGTGGGYGFAEISEIGRGIEEASVRGDRKAITTLCERLAAYLAAVTVQVRGQV</sequence>
<dbReference type="InterPro" id="IPR036641">
    <property type="entry name" value="HPT_dom_sf"/>
</dbReference>
<gene>
    <name evidence="3" type="ORF">CLG94_03515</name>
</gene>
<feature type="domain" description="HPt" evidence="2">
    <location>
        <begin position="10"/>
        <end position="104"/>
    </location>
</feature>
<protein>
    <submittedName>
        <fullName evidence="3">Hpt domain-containing protein</fullName>
    </submittedName>
</protein>
<keyword evidence="4" id="KW-1185">Reference proteome</keyword>
<reference evidence="4" key="2">
    <citation type="journal article" date="2018" name="Environ. Microbiol.">
        <title>Bloom of a denitrifying methanotroph, 'Candidatus Methylomirabilis limnetica', in a deep stratified lake.</title>
        <authorList>
            <person name="Graf J.S."/>
            <person name="Mayr M.J."/>
            <person name="Marchant H.K."/>
            <person name="Tienken D."/>
            <person name="Hach P.F."/>
            <person name="Brand A."/>
            <person name="Schubert C.J."/>
            <person name="Kuypers M.M."/>
            <person name="Milucka J."/>
        </authorList>
    </citation>
    <scope>NUCLEOTIDE SEQUENCE [LARGE SCALE GENOMIC DNA]</scope>
    <source>
        <strain evidence="4">Zug</strain>
    </source>
</reference>
<dbReference type="RefSeq" id="WP_107561518.1">
    <property type="nucleotide sequence ID" value="NZ_NVQC01000013.1"/>
</dbReference>
<dbReference type="EMBL" id="NVQC01000013">
    <property type="protein sequence ID" value="PTL36750.1"/>
    <property type="molecule type" value="Genomic_DNA"/>
</dbReference>
<dbReference type="InterPro" id="IPR008207">
    <property type="entry name" value="Sig_transdc_His_kin_Hpt_dom"/>
</dbReference>
<dbReference type="Gene3D" id="1.20.120.160">
    <property type="entry name" value="HPT domain"/>
    <property type="match status" value="1"/>
</dbReference>
<dbReference type="PROSITE" id="PS50894">
    <property type="entry name" value="HPT"/>
    <property type="match status" value="1"/>
</dbReference>
<comment type="caution">
    <text evidence="3">The sequence shown here is derived from an EMBL/GenBank/DDBJ whole genome shotgun (WGS) entry which is preliminary data.</text>
</comment>
<dbReference type="GO" id="GO:0000160">
    <property type="term" value="P:phosphorelay signal transduction system"/>
    <property type="evidence" value="ECO:0007669"/>
    <property type="project" value="InterPro"/>
</dbReference>
<proteinExistence type="predicted"/>
<dbReference type="AlphaFoldDB" id="A0A2T4U049"/>
<evidence type="ECO:0000256" key="1">
    <source>
        <dbReference type="PROSITE-ProRule" id="PRU00110"/>
    </source>
</evidence>
<reference evidence="3 4" key="1">
    <citation type="submission" date="2017-09" db="EMBL/GenBank/DDBJ databases">
        <title>Bloom of a denitrifying methanotroph, Candidatus Methylomirabilis limnetica, in a deep stratified lake.</title>
        <authorList>
            <person name="Graf J.S."/>
            <person name="Marchant H.K."/>
            <person name="Tienken D."/>
            <person name="Hach P.F."/>
            <person name="Brand A."/>
            <person name="Schubert C.J."/>
            <person name="Kuypers M.M."/>
            <person name="Milucka J."/>
        </authorList>
    </citation>
    <scope>NUCLEOTIDE SEQUENCE [LARGE SCALE GENOMIC DNA]</scope>
    <source>
        <strain evidence="3 4">Zug</strain>
    </source>
</reference>
<organism evidence="3 4">
    <name type="scientific">Candidatus Methylomirabilis limnetica</name>
    <dbReference type="NCBI Taxonomy" id="2033718"/>
    <lineage>
        <taxon>Bacteria</taxon>
        <taxon>Candidatus Methylomirabilota</taxon>
        <taxon>Candidatus Methylomirabilia</taxon>
        <taxon>Candidatus Methylomirabilales</taxon>
        <taxon>Candidatus Methylomirabilaceae</taxon>
        <taxon>Candidatus Methylomirabilis</taxon>
    </lineage>
</organism>
<dbReference type="Pfam" id="PF01627">
    <property type="entry name" value="Hpt"/>
    <property type="match status" value="1"/>
</dbReference>